<gene>
    <name evidence="2" type="ORF">J437_LFUL017037</name>
</gene>
<reference evidence="2" key="1">
    <citation type="submission" date="2013-04" db="EMBL/GenBank/DDBJ databases">
        <authorList>
            <person name="Qu J."/>
            <person name="Murali S.C."/>
            <person name="Bandaranaike D."/>
            <person name="Bellair M."/>
            <person name="Blankenburg K."/>
            <person name="Chao H."/>
            <person name="Dinh H."/>
            <person name="Doddapaneni H."/>
            <person name="Downs B."/>
            <person name="Dugan-Rocha S."/>
            <person name="Elkadiri S."/>
            <person name="Gnanaolivu R.D."/>
            <person name="Hernandez B."/>
            <person name="Javaid M."/>
            <person name="Jayaseelan J.C."/>
            <person name="Lee S."/>
            <person name="Li M."/>
            <person name="Ming W."/>
            <person name="Munidasa M."/>
            <person name="Muniz J."/>
            <person name="Nguyen L."/>
            <person name="Ongeri F."/>
            <person name="Osuji N."/>
            <person name="Pu L.-L."/>
            <person name="Puazo M."/>
            <person name="Qu C."/>
            <person name="Quiroz J."/>
            <person name="Raj R."/>
            <person name="Weissenberger G."/>
            <person name="Xin Y."/>
            <person name="Zou X."/>
            <person name="Han Y."/>
            <person name="Richards S."/>
            <person name="Worley K."/>
            <person name="Muzny D."/>
            <person name="Gibbs R."/>
        </authorList>
    </citation>
    <scope>NUCLEOTIDE SEQUENCE</scope>
    <source>
        <strain evidence="2">Sampled in the wild</strain>
    </source>
</reference>
<sequence length="501" mass="56132">MSTEDSVNSDGFIKVSHKRRRRNIGANKPVFGSDTPSSSHRTNFIVPDELSFPGIVTLFPSPNQHPGIHGNFLKIAQKHHPHPPPFLLLFSLPLPSPISSKPQSHYITHPPNHQHQKKALKGRGKMPKKRSYSEIYQRHHKIFVKSSTDSGGSSRENLATQRVAVLTSAIPENVFPVEHNFYPRVMNLSSCELPASDLNLLEKGLNFNPDFGNNNTDLKSLNADCELFSNRVNDKIMKRSLAHSISGHLQSLPNSKPIPPPVRHTVDRLNCTLMDNNLILSKADKGKDVGIQSLKKDPTILYNNDVKNTVKKCMTVLNKSDYKVLNLNPLPPRLYGLVKLHKPNNPIRPVVSSVSSPTHKLASKLDGILRSVLAFNPTYSVKNSIEVADRLKNIKLFDNSKLVSFDVVNLFPSVPKNDVLGLVKDLLQAKNVTSDFMDECLMIPLTSLLLPEFDENRRACHLIVGHFKWNSSSEFKVQQELRITPASIHARKPGNGLRRIR</sequence>
<dbReference type="PANTHER" id="PTHR21301">
    <property type="entry name" value="REVERSE TRANSCRIPTASE"/>
    <property type="match status" value="1"/>
</dbReference>
<evidence type="ECO:0000313" key="2">
    <source>
        <dbReference type="EMBL" id="KAG8237492.1"/>
    </source>
</evidence>
<evidence type="ECO:0008006" key="4">
    <source>
        <dbReference type="Google" id="ProtNLM"/>
    </source>
</evidence>
<organism evidence="2 3">
    <name type="scientific">Ladona fulva</name>
    <name type="common">Scarce chaser dragonfly</name>
    <name type="synonym">Libellula fulva</name>
    <dbReference type="NCBI Taxonomy" id="123851"/>
    <lineage>
        <taxon>Eukaryota</taxon>
        <taxon>Metazoa</taxon>
        <taxon>Ecdysozoa</taxon>
        <taxon>Arthropoda</taxon>
        <taxon>Hexapoda</taxon>
        <taxon>Insecta</taxon>
        <taxon>Pterygota</taxon>
        <taxon>Palaeoptera</taxon>
        <taxon>Odonata</taxon>
        <taxon>Epiprocta</taxon>
        <taxon>Anisoptera</taxon>
        <taxon>Libelluloidea</taxon>
        <taxon>Libellulidae</taxon>
        <taxon>Ladona</taxon>
    </lineage>
</organism>
<proteinExistence type="predicted"/>
<name>A0A8K0KMR9_LADFU</name>
<accession>A0A8K0KMR9</accession>
<dbReference type="OrthoDB" id="10058657at2759"/>
<comment type="caution">
    <text evidence="2">The sequence shown here is derived from an EMBL/GenBank/DDBJ whole genome shotgun (WGS) entry which is preliminary data.</text>
</comment>
<evidence type="ECO:0000256" key="1">
    <source>
        <dbReference type="SAM" id="MobiDB-lite"/>
    </source>
</evidence>
<dbReference type="AlphaFoldDB" id="A0A8K0KMR9"/>
<reference evidence="2" key="2">
    <citation type="submission" date="2017-10" db="EMBL/GenBank/DDBJ databases">
        <title>Ladona fulva Genome sequencing and assembly.</title>
        <authorList>
            <person name="Murali S."/>
            <person name="Richards S."/>
            <person name="Bandaranaike D."/>
            <person name="Bellair M."/>
            <person name="Blankenburg K."/>
            <person name="Chao H."/>
            <person name="Dinh H."/>
            <person name="Doddapaneni H."/>
            <person name="Dugan-Rocha S."/>
            <person name="Elkadiri S."/>
            <person name="Gnanaolivu R."/>
            <person name="Hernandez B."/>
            <person name="Skinner E."/>
            <person name="Javaid M."/>
            <person name="Lee S."/>
            <person name="Li M."/>
            <person name="Ming W."/>
            <person name="Munidasa M."/>
            <person name="Muniz J."/>
            <person name="Nguyen L."/>
            <person name="Hughes D."/>
            <person name="Osuji N."/>
            <person name="Pu L.-L."/>
            <person name="Puazo M."/>
            <person name="Qu C."/>
            <person name="Quiroz J."/>
            <person name="Raj R."/>
            <person name="Weissenberger G."/>
            <person name="Xin Y."/>
            <person name="Zou X."/>
            <person name="Han Y."/>
            <person name="Worley K."/>
            <person name="Muzny D."/>
            <person name="Gibbs R."/>
        </authorList>
    </citation>
    <scope>NUCLEOTIDE SEQUENCE</scope>
    <source>
        <strain evidence="2">Sampled in the wild</strain>
    </source>
</reference>
<dbReference type="PANTHER" id="PTHR21301:SF10">
    <property type="entry name" value="REVERSE TRANSCRIPTASE DOMAIN-CONTAINING PROTEIN"/>
    <property type="match status" value="1"/>
</dbReference>
<feature type="region of interest" description="Disordered" evidence="1">
    <location>
        <begin position="18"/>
        <end position="40"/>
    </location>
</feature>
<feature type="compositionally biased region" description="Basic residues" evidence="1">
    <location>
        <begin position="112"/>
        <end position="130"/>
    </location>
</feature>
<keyword evidence="3" id="KW-1185">Reference proteome</keyword>
<dbReference type="EMBL" id="KZ309177">
    <property type="protein sequence ID" value="KAG8237492.1"/>
    <property type="molecule type" value="Genomic_DNA"/>
</dbReference>
<dbReference type="Proteomes" id="UP000792457">
    <property type="component" value="Unassembled WGS sequence"/>
</dbReference>
<feature type="region of interest" description="Disordered" evidence="1">
    <location>
        <begin position="108"/>
        <end position="130"/>
    </location>
</feature>
<protein>
    <recommendedName>
        <fullName evidence="4">Reverse transcriptase domain-containing protein</fullName>
    </recommendedName>
</protein>
<evidence type="ECO:0000313" key="3">
    <source>
        <dbReference type="Proteomes" id="UP000792457"/>
    </source>
</evidence>